<dbReference type="Pfam" id="PF16113">
    <property type="entry name" value="ECH_2"/>
    <property type="match status" value="1"/>
</dbReference>
<evidence type="ECO:0000256" key="1">
    <source>
        <dbReference type="ARBA" id="ARBA00001709"/>
    </source>
</evidence>
<dbReference type="PANTHER" id="PTHR43176:SF3">
    <property type="entry name" value="3-HYDROXYISOBUTYRYL-COA HYDROLASE, MITOCHONDRIAL"/>
    <property type="match status" value="1"/>
</dbReference>
<protein>
    <recommendedName>
        <fullName evidence="2">3-hydroxyisobutyryl-CoA hydrolase</fullName>
        <ecNumber evidence="2">3.1.2.4</ecNumber>
    </recommendedName>
</protein>
<keyword evidence="6" id="KW-1185">Reference proteome</keyword>
<gene>
    <name evidence="5" type="ORF">Q5716_13930</name>
</gene>
<dbReference type="CDD" id="cd06558">
    <property type="entry name" value="crotonase-like"/>
    <property type="match status" value="1"/>
</dbReference>
<comment type="caution">
    <text evidence="5">The sequence shown here is derived from an EMBL/GenBank/DDBJ whole genome shotgun (WGS) entry which is preliminary data.</text>
</comment>
<comment type="catalytic activity">
    <reaction evidence="1">
        <text>3-hydroxy-2-methylpropanoyl-CoA + H2O = 3-hydroxy-2-methylpropanoate + CoA + H(+)</text>
        <dbReference type="Rhea" id="RHEA:20888"/>
        <dbReference type="ChEBI" id="CHEBI:11805"/>
        <dbReference type="ChEBI" id="CHEBI:15377"/>
        <dbReference type="ChEBI" id="CHEBI:15378"/>
        <dbReference type="ChEBI" id="CHEBI:57287"/>
        <dbReference type="ChEBI" id="CHEBI:57340"/>
        <dbReference type="EC" id="3.1.2.4"/>
    </reaction>
</comment>
<reference evidence="5 6" key="1">
    <citation type="submission" date="2023-07" db="EMBL/GenBank/DDBJ databases">
        <title>Protaetiibacter sp. nov WY-16 isolated from soil.</title>
        <authorList>
            <person name="Liu B."/>
            <person name="Wan Y."/>
        </authorList>
    </citation>
    <scope>NUCLEOTIDE SEQUENCE [LARGE SCALE GENOMIC DNA]</scope>
    <source>
        <strain evidence="5 6">WY-16</strain>
    </source>
</reference>
<dbReference type="NCBIfam" id="NF004127">
    <property type="entry name" value="PRK05617.1"/>
    <property type="match status" value="1"/>
</dbReference>
<evidence type="ECO:0000313" key="5">
    <source>
        <dbReference type="EMBL" id="MDO7883329.1"/>
    </source>
</evidence>
<name>A0ABT9BRQ8_9MICO</name>
<dbReference type="EC" id="3.1.2.4" evidence="2"/>
<evidence type="ECO:0000313" key="6">
    <source>
        <dbReference type="Proteomes" id="UP001241072"/>
    </source>
</evidence>
<proteinExistence type="predicted"/>
<feature type="domain" description="Enoyl-CoA hydratase/isomerase" evidence="4">
    <location>
        <begin position="18"/>
        <end position="335"/>
    </location>
</feature>
<evidence type="ECO:0000256" key="2">
    <source>
        <dbReference type="ARBA" id="ARBA00011915"/>
    </source>
</evidence>
<evidence type="ECO:0000259" key="4">
    <source>
        <dbReference type="Pfam" id="PF16113"/>
    </source>
</evidence>
<dbReference type="RefSeq" id="WP_305003759.1">
    <property type="nucleotide sequence ID" value="NZ_JAUQUB010000004.1"/>
</dbReference>
<dbReference type="InterPro" id="IPR032259">
    <property type="entry name" value="HIBYL-CoA-H"/>
</dbReference>
<dbReference type="InterPro" id="IPR045004">
    <property type="entry name" value="ECH_dom"/>
</dbReference>
<accession>A0ABT9BRQ8</accession>
<dbReference type="Gene3D" id="3.90.226.10">
    <property type="entry name" value="2-enoyl-CoA Hydratase, Chain A, domain 1"/>
    <property type="match status" value="1"/>
</dbReference>
<evidence type="ECO:0000256" key="3">
    <source>
        <dbReference type="ARBA" id="ARBA00022801"/>
    </source>
</evidence>
<dbReference type="EMBL" id="JAUQUB010000004">
    <property type="protein sequence ID" value="MDO7883329.1"/>
    <property type="molecule type" value="Genomic_DNA"/>
</dbReference>
<organism evidence="5 6">
    <name type="scientific">Antiquaquibacter soli</name>
    <dbReference type="NCBI Taxonomy" id="3064523"/>
    <lineage>
        <taxon>Bacteria</taxon>
        <taxon>Bacillati</taxon>
        <taxon>Actinomycetota</taxon>
        <taxon>Actinomycetes</taxon>
        <taxon>Micrococcales</taxon>
        <taxon>Microbacteriaceae</taxon>
        <taxon>Antiquaquibacter</taxon>
    </lineage>
</organism>
<dbReference type="PANTHER" id="PTHR43176">
    <property type="entry name" value="3-HYDROXYISOBUTYRYL-COA HYDROLASE-RELATED"/>
    <property type="match status" value="1"/>
</dbReference>
<keyword evidence="3" id="KW-0378">Hydrolase</keyword>
<dbReference type="InterPro" id="IPR029045">
    <property type="entry name" value="ClpP/crotonase-like_dom_sf"/>
</dbReference>
<sequence>MEENVNEPGVRFEVDGAVGIVTLDRPRALNALTHDMVRAIAANLDEWEHDADVLRVLIEGAGDRAFCAGGDVVELRRDALAGGSAALDFWRDEYTLNARIARYPKPVVSIMDGLALGGGVGLAGHSSHRVVTERASVGMPETTIGFVPDVGGTWLLSRLPGEVGTWLALTSTAVGPADAITAGLADWFVPQRRIPELRAALATAGPDETIASVSAIPPRTALDKDREWIDSAFAYDDVAEIVDALRAADRTEPLEALLQRSPTSLVLTLESLRRSKRLPDVESALQQEYRVAARVLRTPDFAEGIRAQLVDKDRAPQWDPPTIGAVDRAQVESFFEPLPEGDLELPPPPAAF</sequence>
<dbReference type="Proteomes" id="UP001241072">
    <property type="component" value="Unassembled WGS sequence"/>
</dbReference>
<dbReference type="SUPFAM" id="SSF52096">
    <property type="entry name" value="ClpP/crotonase"/>
    <property type="match status" value="1"/>
</dbReference>